<comment type="caution">
    <text evidence="9">The sequence shown here is derived from an EMBL/GenBank/DDBJ whole genome shotgun (WGS) entry which is preliminary data.</text>
</comment>
<keyword evidence="10" id="KW-1185">Reference proteome</keyword>
<name>A0A937K4D1_9CLOT</name>
<feature type="transmembrane region" description="Helical" evidence="7">
    <location>
        <begin position="103"/>
        <end position="125"/>
    </location>
</feature>
<evidence type="ECO:0000259" key="8">
    <source>
        <dbReference type="Pfam" id="PF13190"/>
    </source>
</evidence>
<feature type="transmembrane region" description="Helical" evidence="7">
    <location>
        <begin position="42"/>
        <end position="60"/>
    </location>
</feature>
<dbReference type="NCBIfam" id="NF005598">
    <property type="entry name" value="PRK07331.1"/>
    <property type="match status" value="1"/>
</dbReference>
<dbReference type="Proteomes" id="UP000623681">
    <property type="component" value="Unassembled WGS sequence"/>
</dbReference>
<keyword evidence="3" id="KW-1003">Cell membrane</keyword>
<dbReference type="Pfam" id="PF13190">
    <property type="entry name" value="PDGLE"/>
    <property type="match status" value="1"/>
</dbReference>
<proteinExistence type="predicted"/>
<dbReference type="GO" id="GO:0000041">
    <property type="term" value="P:transition metal ion transport"/>
    <property type="evidence" value="ECO:0007669"/>
    <property type="project" value="InterPro"/>
</dbReference>
<keyword evidence="5 7" id="KW-1133">Transmembrane helix</keyword>
<dbReference type="Gene3D" id="1.10.1760.20">
    <property type="match status" value="1"/>
</dbReference>
<accession>A0A937K4D1</accession>
<dbReference type="InterPro" id="IPR025937">
    <property type="entry name" value="PDGLE_dom"/>
</dbReference>
<evidence type="ECO:0000256" key="7">
    <source>
        <dbReference type="SAM" id="Phobius"/>
    </source>
</evidence>
<evidence type="ECO:0000313" key="9">
    <source>
        <dbReference type="EMBL" id="MBL4932532.1"/>
    </source>
</evidence>
<dbReference type="RefSeq" id="WP_202767883.1">
    <property type="nucleotide sequence ID" value="NZ_JAESWA010000022.1"/>
</dbReference>
<dbReference type="EMBL" id="JAESWA010000022">
    <property type="protein sequence ID" value="MBL4932532.1"/>
    <property type="molecule type" value="Genomic_DNA"/>
</dbReference>
<keyword evidence="6 7" id="KW-0472">Membrane</keyword>
<dbReference type="GO" id="GO:0005886">
    <property type="term" value="C:plasma membrane"/>
    <property type="evidence" value="ECO:0007669"/>
    <property type="project" value="UniProtKB-SubCell"/>
</dbReference>
<gene>
    <name evidence="9" type="primary">cbiM</name>
    <name evidence="9" type="ORF">JK634_11985</name>
</gene>
<dbReference type="PANTHER" id="PTHR34229:SF1">
    <property type="entry name" value="METAL TRANSPORT PROTEIN HI_1621-RELATED"/>
    <property type="match status" value="1"/>
</dbReference>
<feature type="domain" description="PDGLE" evidence="8">
    <location>
        <begin position="231"/>
        <end position="316"/>
    </location>
</feature>
<dbReference type="NCBIfam" id="NF008873">
    <property type="entry name" value="PRK11909.1"/>
    <property type="match status" value="1"/>
</dbReference>
<dbReference type="PANTHER" id="PTHR34229">
    <property type="entry name" value="METAL TRANSPORT PROTEIN HI_1621-RELATED"/>
    <property type="match status" value="1"/>
</dbReference>
<evidence type="ECO:0000256" key="3">
    <source>
        <dbReference type="ARBA" id="ARBA00022475"/>
    </source>
</evidence>
<dbReference type="AlphaFoldDB" id="A0A937K4D1"/>
<comment type="subcellular location">
    <subcellularLocation>
        <location evidence="1">Cell membrane</location>
        <topology evidence="1">Multi-pass membrane protein</topology>
    </subcellularLocation>
</comment>
<evidence type="ECO:0000256" key="4">
    <source>
        <dbReference type="ARBA" id="ARBA00022692"/>
    </source>
</evidence>
<keyword evidence="2" id="KW-0813">Transport</keyword>
<feature type="transmembrane region" description="Helical" evidence="7">
    <location>
        <begin position="72"/>
        <end position="97"/>
    </location>
</feature>
<evidence type="ECO:0000256" key="1">
    <source>
        <dbReference type="ARBA" id="ARBA00004651"/>
    </source>
</evidence>
<feature type="transmembrane region" description="Helical" evidence="7">
    <location>
        <begin position="137"/>
        <end position="159"/>
    </location>
</feature>
<feature type="transmembrane region" description="Helical" evidence="7">
    <location>
        <begin position="294"/>
        <end position="314"/>
    </location>
</feature>
<dbReference type="Pfam" id="PF01891">
    <property type="entry name" value="CbiM"/>
    <property type="match status" value="1"/>
</dbReference>
<sequence length="327" mass="34812">MHIPDNYLSPSTCATFGAAMIPIWRRASIKIKKEVTRQKMPLLGISAAFSFLTMMFNIPLPGGTTGHAVGGALAAILLGPYSAVIAVTISLVIQALFFGDGGVLALGVNCFNMAFIMPFTAYYIFSFIKKVIPGKKAEYIGALASGYISVNVAALFAAIEFGIQPLLFKDGNGLPLYSPYGLNVSIPAMTIPHLLVVGVLEGIITAGVYSYVRKVSPEVIYKGSVSKIKGIFVIALVIILATPLGLLASGTAWGEWDTSEISKTLGFTPKGMEQGVNFNAPMQGYGISGIKENIGYILSALAGVILIVILFKIISKINLRRHTKGEE</sequence>
<keyword evidence="4 7" id="KW-0812">Transmembrane</keyword>
<dbReference type="InterPro" id="IPR002751">
    <property type="entry name" value="CbiM/NikMN"/>
</dbReference>
<organism evidence="9 10">
    <name type="scientific">Clostridium paridis</name>
    <dbReference type="NCBI Taxonomy" id="2803863"/>
    <lineage>
        <taxon>Bacteria</taxon>
        <taxon>Bacillati</taxon>
        <taxon>Bacillota</taxon>
        <taxon>Clostridia</taxon>
        <taxon>Eubacteriales</taxon>
        <taxon>Clostridiaceae</taxon>
        <taxon>Clostridium</taxon>
    </lineage>
</organism>
<evidence type="ECO:0000256" key="5">
    <source>
        <dbReference type="ARBA" id="ARBA00022989"/>
    </source>
</evidence>
<feature type="transmembrane region" description="Helical" evidence="7">
    <location>
        <begin position="232"/>
        <end position="253"/>
    </location>
</feature>
<evidence type="ECO:0000256" key="6">
    <source>
        <dbReference type="ARBA" id="ARBA00023136"/>
    </source>
</evidence>
<evidence type="ECO:0000256" key="2">
    <source>
        <dbReference type="ARBA" id="ARBA00022448"/>
    </source>
</evidence>
<protein>
    <submittedName>
        <fullName evidence="9">Cobalt transporter CbiM</fullName>
    </submittedName>
</protein>
<evidence type="ECO:0000313" key="10">
    <source>
        <dbReference type="Proteomes" id="UP000623681"/>
    </source>
</evidence>
<feature type="transmembrane region" description="Helical" evidence="7">
    <location>
        <begin position="191"/>
        <end position="212"/>
    </location>
</feature>
<reference evidence="9" key="1">
    <citation type="submission" date="2021-01" db="EMBL/GenBank/DDBJ databases">
        <title>Genome public.</title>
        <authorList>
            <person name="Liu C."/>
            <person name="Sun Q."/>
        </authorList>
    </citation>
    <scope>NUCLEOTIDE SEQUENCE</scope>
    <source>
        <strain evidence="9">YIM B02565</strain>
    </source>
</reference>